<proteinExistence type="predicted"/>
<evidence type="ECO:0000256" key="1">
    <source>
        <dbReference type="SAM" id="Phobius"/>
    </source>
</evidence>
<dbReference type="Proteomes" id="UP000663862">
    <property type="component" value="Unassembled WGS sequence"/>
</dbReference>
<comment type="caution">
    <text evidence="2">The sequence shown here is derived from an EMBL/GenBank/DDBJ whole genome shotgun (WGS) entry which is preliminary data.</text>
</comment>
<feature type="transmembrane region" description="Helical" evidence="1">
    <location>
        <begin position="145"/>
        <end position="165"/>
    </location>
</feature>
<keyword evidence="1" id="KW-0812">Transmembrane</keyword>
<evidence type="ECO:0000313" key="2">
    <source>
        <dbReference type="EMBL" id="CAF4398482.1"/>
    </source>
</evidence>
<feature type="transmembrane region" description="Helical" evidence="1">
    <location>
        <begin position="214"/>
        <end position="233"/>
    </location>
</feature>
<feature type="transmembrane region" description="Helical" evidence="1">
    <location>
        <begin position="42"/>
        <end position="60"/>
    </location>
</feature>
<organism evidence="2 3">
    <name type="scientific">Rotaria socialis</name>
    <dbReference type="NCBI Taxonomy" id="392032"/>
    <lineage>
        <taxon>Eukaryota</taxon>
        <taxon>Metazoa</taxon>
        <taxon>Spiralia</taxon>
        <taxon>Gnathifera</taxon>
        <taxon>Rotifera</taxon>
        <taxon>Eurotatoria</taxon>
        <taxon>Bdelloidea</taxon>
        <taxon>Philodinida</taxon>
        <taxon>Philodinidae</taxon>
        <taxon>Rotaria</taxon>
    </lineage>
</organism>
<dbReference type="EMBL" id="CAJOBQ010000662">
    <property type="protein sequence ID" value="CAF4398482.1"/>
    <property type="molecule type" value="Genomic_DNA"/>
</dbReference>
<sequence length="239" mass="27202">MGFILIGSLLSLSGEIYIAISDIGNNTIMEYSGQRMRTGARLAVYIVNIVPTILAFYYMLNTYINIIKKSDVIRKLFLGRNEQLGIKRIKDCTYDVFRLNTRSSERNELYCANTFASICIVCYLVWGLIYAYYVLAMQTFIRIDLYLKTGGQFVVCTTLIIIMWITNQIVDNMKRTIAVVQLVDDEPIIDVITMSLIVESCEPYASLFTIKPSLPGIIITILSGMAPLILPYVKQRLHF</sequence>
<keyword evidence="1" id="KW-1133">Transmembrane helix</keyword>
<feature type="transmembrane region" description="Helical" evidence="1">
    <location>
        <begin position="109"/>
        <end position="133"/>
    </location>
</feature>
<protein>
    <submittedName>
        <fullName evidence="2">Uncharacterized protein</fullName>
    </submittedName>
</protein>
<dbReference type="AlphaFoldDB" id="A0A820P3V6"/>
<gene>
    <name evidence="2" type="ORF">TSG867_LOCUS12806</name>
</gene>
<reference evidence="2" key="1">
    <citation type="submission" date="2021-02" db="EMBL/GenBank/DDBJ databases">
        <authorList>
            <person name="Nowell W R."/>
        </authorList>
    </citation>
    <scope>NUCLEOTIDE SEQUENCE</scope>
</reference>
<accession>A0A820P3V6</accession>
<keyword evidence="1" id="KW-0472">Membrane</keyword>
<evidence type="ECO:0000313" key="3">
    <source>
        <dbReference type="Proteomes" id="UP000663862"/>
    </source>
</evidence>
<name>A0A820P3V6_9BILA</name>